<gene>
    <name evidence="1" type="ORF">VN93_0675</name>
</gene>
<dbReference type="Proteomes" id="UP000034513">
    <property type="component" value="Unassembled WGS sequence"/>
</dbReference>
<reference evidence="1 2" key="1">
    <citation type="submission" date="2015-04" db="EMBL/GenBank/DDBJ databases">
        <title>Evaluation of non-dairy Lactococcus lactis with potential dairy applications reveals extensive phenotype-genotype disparity.</title>
        <authorList>
            <person name="Cavanagh D."/>
            <person name="Casey A."/>
            <person name="Altermann E."/>
            <person name="Cotter P."/>
            <person name="Fitzgerald G.F."/>
            <person name="McAuliffe O."/>
        </authorList>
    </citation>
    <scope>NUCLEOTIDE SEQUENCE [LARGE SCALE GENOMIC DNA]</scope>
    <source>
        <strain evidence="1 2">DPC6856</strain>
    </source>
</reference>
<proteinExistence type="predicted"/>
<comment type="caution">
    <text evidence="1">The sequence shown here is derived from an EMBL/GenBank/DDBJ whole genome shotgun (WGS) entry which is preliminary data.</text>
</comment>
<feature type="non-terminal residue" evidence="1">
    <location>
        <position position="62"/>
    </location>
</feature>
<accession>A0ABR5EIH9</accession>
<protein>
    <submittedName>
        <fullName evidence="1">Citrate synthase</fullName>
    </submittedName>
</protein>
<evidence type="ECO:0000313" key="1">
    <source>
        <dbReference type="EMBL" id="KKW74169.1"/>
    </source>
</evidence>
<name>A0ABR5EIH9_LACLC</name>
<dbReference type="EMBL" id="LAVW01000088">
    <property type="protein sequence ID" value="KKW74169.1"/>
    <property type="molecule type" value="Genomic_DNA"/>
</dbReference>
<sequence length="62" mass="6951">MNLMNKEEKMIKNSQIPSEFYKKYNVKKGLRDINGKGVLAGLTNISAIHSFDKEGNQIPGVL</sequence>
<organism evidence="1 2">
    <name type="scientific">Lactococcus lactis subsp. cremoris</name>
    <name type="common">Streptococcus cremoris</name>
    <dbReference type="NCBI Taxonomy" id="1359"/>
    <lineage>
        <taxon>Bacteria</taxon>
        <taxon>Bacillati</taxon>
        <taxon>Bacillota</taxon>
        <taxon>Bacilli</taxon>
        <taxon>Lactobacillales</taxon>
        <taxon>Streptococcaceae</taxon>
        <taxon>Lactococcus</taxon>
    </lineage>
</organism>
<keyword evidence="2" id="KW-1185">Reference proteome</keyword>
<evidence type="ECO:0000313" key="2">
    <source>
        <dbReference type="Proteomes" id="UP000034513"/>
    </source>
</evidence>